<protein>
    <recommendedName>
        <fullName evidence="3">GAF domain-containing protein</fullName>
    </recommendedName>
</protein>
<dbReference type="Proteomes" id="UP000996601">
    <property type="component" value="Unassembled WGS sequence"/>
</dbReference>
<dbReference type="SUPFAM" id="SSF55781">
    <property type="entry name" value="GAF domain-like"/>
    <property type="match status" value="1"/>
</dbReference>
<accession>A0ABT1RBB2</accession>
<sequence>MLQNIPQDLFSKIFIADELESRPIERADFLKEKIAIQDLAARMVIDPDAVLPRFVQLAMQMTGGESAGLSIHDEAGKSFRWLHMCGELAAFEGATTPRNYSPCGVTPDTLRPTLARHPEWAYSWVSDANIELPEVLLVPLSIGGTE</sequence>
<proteinExistence type="predicted"/>
<reference evidence="1" key="1">
    <citation type="submission" date="2021-07" db="EMBL/GenBank/DDBJ databases">
        <title>Shinella sp. nov., a novel member of the genus Shinella from water.</title>
        <authorList>
            <person name="Deng Y."/>
        </authorList>
    </citation>
    <scope>NUCLEOTIDE SEQUENCE</scope>
    <source>
        <strain evidence="1">CPCC 100929</strain>
    </source>
</reference>
<keyword evidence="2" id="KW-1185">Reference proteome</keyword>
<comment type="caution">
    <text evidence="1">The sequence shown here is derived from an EMBL/GenBank/DDBJ whole genome shotgun (WGS) entry which is preliminary data.</text>
</comment>
<evidence type="ECO:0000313" key="2">
    <source>
        <dbReference type="Proteomes" id="UP000996601"/>
    </source>
</evidence>
<dbReference type="RefSeq" id="WP_256119120.1">
    <property type="nucleotide sequence ID" value="NZ_WHSB02000008.1"/>
</dbReference>
<evidence type="ECO:0008006" key="3">
    <source>
        <dbReference type="Google" id="ProtNLM"/>
    </source>
</evidence>
<dbReference type="EMBL" id="WHSB02000008">
    <property type="protein sequence ID" value="MCQ4632484.1"/>
    <property type="molecule type" value="Genomic_DNA"/>
</dbReference>
<organism evidence="1 2">
    <name type="scientific">Shinella lacus</name>
    <dbReference type="NCBI Taxonomy" id="2654216"/>
    <lineage>
        <taxon>Bacteria</taxon>
        <taxon>Pseudomonadati</taxon>
        <taxon>Pseudomonadota</taxon>
        <taxon>Alphaproteobacteria</taxon>
        <taxon>Hyphomicrobiales</taxon>
        <taxon>Rhizobiaceae</taxon>
        <taxon>Shinella</taxon>
    </lineage>
</organism>
<gene>
    <name evidence="1" type="ORF">GB927_020735</name>
</gene>
<name>A0ABT1RBB2_9HYPH</name>
<evidence type="ECO:0000313" key="1">
    <source>
        <dbReference type="EMBL" id="MCQ4632484.1"/>
    </source>
</evidence>